<keyword evidence="2" id="KW-0862">Zinc</keyword>
<protein>
    <submittedName>
        <fullName evidence="3">Mannose-6-phosphate isomerase</fullName>
    </submittedName>
</protein>
<evidence type="ECO:0000313" key="4">
    <source>
        <dbReference type="Proteomes" id="UP000280008"/>
    </source>
</evidence>
<dbReference type="EMBL" id="RBKS01000001">
    <property type="protein sequence ID" value="RKR75167.1"/>
    <property type="molecule type" value="Genomic_DNA"/>
</dbReference>
<dbReference type="AlphaFoldDB" id="A0A495IGQ5"/>
<proteinExistence type="predicted"/>
<keyword evidence="3" id="KW-0413">Isomerase</keyword>
<dbReference type="InterPro" id="IPR051804">
    <property type="entry name" value="Carb_Metab_Reg_Kinase/Isom"/>
</dbReference>
<dbReference type="Gene3D" id="2.60.120.10">
    <property type="entry name" value="Jelly Rolls"/>
    <property type="match status" value="2"/>
</dbReference>
<evidence type="ECO:0000313" key="3">
    <source>
        <dbReference type="EMBL" id="RKR75167.1"/>
    </source>
</evidence>
<keyword evidence="4" id="KW-1185">Reference proteome</keyword>
<name>A0A495IGQ5_9MICO</name>
<evidence type="ECO:0000256" key="2">
    <source>
        <dbReference type="ARBA" id="ARBA00022833"/>
    </source>
</evidence>
<organism evidence="3 4">
    <name type="scientific">Frondihabitans australicus</name>
    <dbReference type="NCBI Taxonomy" id="386892"/>
    <lineage>
        <taxon>Bacteria</taxon>
        <taxon>Bacillati</taxon>
        <taxon>Actinomycetota</taxon>
        <taxon>Actinomycetes</taxon>
        <taxon>Micrococcales</taxon>
        <taxon>Microbacteriaceae</taxon>
        <taxon>Frondihabitans</taxon>
    </lineage>
</organism>
<dbReference type="RefSeq" id="WP_121369992.1">
    <property type="nucleotide sequence ID" value="NZ_RBKS01000001.1"/>
</dbReference>
<dbReference type="SUPFAM" id="SSF51182">
    <property type="entry name" value="RmlC-like cupins"/>
    <property type="match status" value="1"/>
</dbReference>
<dbReference type="GO" id="GO:0016853">
    <property type="term" value="F:isomerase activity"/>
    <property type="evidence" value="ECO:0007669"/>
    <property type="project" value="UniProtKB-KW"/>
</dbReference>
<keyword evidence="1" id="KW-0479">Metal-binding</keyword>
<accession>A0A495IGQ5</accession>
<dbReference type="InterPro" id="IPR014710">
    <property type="entry name" value="RmlC-like_jellyroll"/>
</dbReference>
<dbReference type="OrthoDB" id="9808275at2"/>
<gene>
    <name evidence="3" type="ORF">C8E83_2305</name>
</gene>
<dbReference type="PANTHER" id="PTHR42742:SF3">
    <property type="entry name" value="FRUCTOKINASE"/>
    <property type="match status" value="1"/>
</dbReference>
<evidence type="ECO:0000256" key="1">
    <source>
        <dbReference type="ARBA" id="ARBA00022723"/>
    </source>
</evidence>
<dbReference type="InterPro" id="IPR011051">
    <property type="entry name" value="RmlC_Cupin_sf"/>
</dbReference>
<comment type="caution">
    <text evidence="3">The sequence shown here is derived from an EMBL/GenBank/DDBJ whole genome shotgun (WGS) entry which is preliminary data.</text>
</comment>
<dbReference type="PANTHER" id="PTHR42742">
    <property type="entry name" value="TRANSCRIPTIONAL REPRESSOR MPRA"/>
    <property type="match status" value="1"/>
</dbReference>
<dbReference type="CDD" id="cd07010">
    <property type="entry name" value="cupin_PMI_type_I_N_bac"/>
    <property type="match status" value="1"/>
</dbReference>
<sequence>MTDVVPLLLPPNQPPARPYRGGAGILALRGSGSTDDHVPEDFVASVTTTFGSDTTGLTTLPDGRTLREAIAADPEAWLGAAHVETFGADPALLVKLLDTGERLFAHFHPDAAFAAAHLGQPRGKTEARLITSTGASPTAEVWLGFRQPVAASTLAEWVSSQDVPALLDSLVPLTVRAGDWVHVPAGTPHAIGQGITLVELQEPSDLSILLEYAGFPLDPAGAFLGLGLDEALGGLEPGVVGQEAVARLHGAAPTRGPGSGPGESPLLPSEAAAFFSASSLLVTPEAPLDLDRGYGVLVVTDGSGTLAWAGGSLDLTRGSVVLVPFAADAVRLTGSLSALRARPPAPVRATA</sequence>
<dbReference type="Proteomes" id="UP000280008">
    <property type="component" value="Unassembled WGS sequence"/>
</dbReference>
<dbReference type="GO" id="GO:0046872">
    <property type="term" value="F:metal ion binding"/>
    <property type="evidence" value="ECO:0007669"/>
    <property type="project" value="UniProtKB-KW"/>
</dbReference>
<reference evidence="3 4" key="1">
    <citation type="submission" date="2018-10" db="EMBL/GenBank/DDBJ databases">
        <title>Sequencing the genomes of 1000 actinobacteria strains.</title>
        <authorList>
            <person name="Klenk H.-P."/>
        </authorList>
    </citation>
    <scope>NUCLEOTIDE SEQUENCE [LARGE SCALE GENOMIC DNA]</scope>
    <source>
        <strain evidence="3 4">DSM 17894</strain>
    </source>
</reference>